<feature type="transmembrane region" description="Helical" evidence="1">
    <location>
        <begin position="34"/>
        <end position="56"/>
    </location>
</feature>
<dbReference type="EMBL" id="CP036263">
    <property type="protein sequence ID" value="QDT00550.1"/>
    <property type="molecule type" value="Genomic_DNA"/>
</dbReference>
<keyword evidence="1" id="KW-1133">Transmembrane helix</keyword>
<dbReference type="RefSeq" id="WP_145062133.1">
    <property type="nucleotide sequence ID" value="NZ_CP036263.1"/>
</dbReference>
<evidence type="ECO:0000256" key="1">
    <source>
        <dbReference type="SAM" id="Phobius"/>
    </source>
</evidence>
<dbReference type="AlphaFoldDB" id="A0A517N086"/>
<dbReference type="Proteomes" id="UP000319852">
    <property type="component" value="Chromosome"/>
</dbReference>
<dbReference type="KEGG" id="amob:HG15A2_38880"/>
<sequence length="147" mass="17011">MRSEAQPKYTSEVVDGRLHIAIPMQRPYLPIPQWVVSFDVLSVVLIPLWLIGSVIVRTIRSKKVPPRADFMIGQEEFSMRLCDRETGVQTSIECPLTSIVEFRKNEFEKGLWVHINNKRKETILKEMDDETIKSLCSTIQSYIESND</sequence>
<gene>
    <name evidence="2" type="ORF">HG15A2_38880</name>
</gene>
<keyword evidence="1" id="KW-0812">Transmembrane</keyword>
<accession>A0A517N086</accession>
<dbReference type="OrthoDB" id="9868778at2"/>
<keyword evidence="1" id="KW-0472">Membrane</keyword>
<evidence type="ECO:0000313" key="2">
    <source>
        <dbReference type="EMBL" id="QDT00550.1"/>
    </source>
</evidence>
<organism evidence="2 3">
    <name type="scientific">Adhaeretor mobilis</name>
    <dbReference type="NCBI Taxonomy" id="1930276"/>
    <lineage>
        <taxon>Bacteria</taxon>
        <taxon>Pseudomonadati</taxon>
        <taxon>Planctomycetota</taxon>
        <taxon>Planctomycetia</taxon>
        <taxon>Pirellulales</taxon>
        <taxon>Lacipirellulaceae</taxon>
        <taxon>Adhaeretor</taxon>
    </lineage>
</organism>
<keyword evidence="3" id="KW-1185">Reference proteome</keyword>
<reference evidence="2 3" key="1">
    <citation type="submission" date="2019-02" db="EMBL/GenBank/DDBJ databases">
        <title>Deep-cultivation of Planctomycetes and their phenomic and genomic characterization uncovers novel biology.</title>
        <authorList>
            <person name="Wiegand S."/>
            <person name="Jogler M."/>
            <person name="Boedeker C."/>
            <person name="Pinto D."/>
            <person name="Vollmers J."/>
            <person name="Rivas-Marin E."/>
            <person name="Kohn T."/>
            <person name="Peeters S.H."/>
            <person name="Heuer A."/>
            <person name="Rast P."/>
            <person name="Oberbeckmann S."/>
            <person name="Bunk B."/>
            <person name="Jeske O."/>
            <person name="Meyerdierks A."/>
            <person name="Storesund J.E."/>
            <person name="Kallscheuer N."/>
            <person name="Luecker S."/>
            <person name="Lage O.M."/>
            <person name="Pohl T."/>
            <person name="Merkel B.J."/>
            <person name="Hornburger P."/>
            <person name="Mueller R.-W."/>
            <person name="Bruemmer F."/>
            <person name="Labrenz M."/>
            <person name="Spormann A.M."/>
            <person name="Op den Camp H."/>
            <person name="Overmann J."/>
            <person name="Amann R."/>
            <person name="Jetten M.S.M."/>
            <person name="Mascher T."/>
            <person name="Medema M.H."/>
            <person name="Devos D.P."/>
            <person name="Kaster A.-K."/>
            <person name="Ovreas L."/>
            <person name="Rohde M."/>
            <person name="Galperin M.Y."/>
            <person name="Jogler C."/>
        </authorList>
    </citation>
    <scope>NUCLEOTIDE SEQUENCE [LARGE SCALE GENOMIC DNA]</scope>
    <source>
        <strain evidence="2 3">HG15A2</strain>
    </source>
</reference>
<name>A0A517N086_9BACT</name>
<proteinExistence type="predicted"/>
<protein>
    <submittedName>
        <fullName evidence="2">Uncharacterized protein</fullName>
    </submittedName>
</protein>
<evidence type="ECO:0000313" key="3">
    <source>
        <dbReference type="Proteomes" id="UP000319852"/>
    </source>
</evidence>